<dbReference type="PROSITE" id="PS52004">
    <property type="entry name" value="KS3_2"/>
    <property type="match status" value="1"/>
</dbReference>
<dbReference type="InterPro" id="IPR000794">
    <property type="entry name" value="Beta-ketoacyl_synthase"/>
</dbReference>
<dbReference type="PANTHER" id="PTHR11712">
    <property type="entry name" value="POLYKETIDE SYNTHASE-RELATED"/>
    <property type="match status" value="1"/>
</dbReference>
<dbReference type="InterPro" id="IPR020841">
    <property type="entry name" value="PKS_Beta-ketoAc_synthase_dom"/>
</dbReference>
<dbReference type="InterPro" id="IPR014031">
    <property type="entry name" value="Ketoacyl_synth_C"/>
</dbReference>
<evidence type="ECO:0000259" key="4">
    <source>
        <dbReference type="PROSITE" id="PS52004"/>
    </source>
</evidence>
<dbReference type="SMART" id="SM00825">
    <property type="entry name" value="PKS_KS"/>
    <property type="match status" value="1"/>
</dbReference>
<dbReference type="Pfam" id="PF02801">
    <property type="entry name" value="Ketoacyl-synt_C"/>
    <property type="match status" value="1"/>
</dbReference>
<dbReference type="InterPro" id="IPR014030">
    <property type="entry name" value="Ketoacyl_synth_N"/>
</dbReference>
<evidence type="ECO:0000256" key="1">
    <source>
        <dbReference type="ARBA" id="ARBA00008467"/>
    </source>
</evidence>
<dbReference type="Gene3D" id="3.40.47.10">
    <property type="match status" value="1"/>
</dbReference>
<keyword evidence="7" id="KW-1185">Reference proteome</keyword>
<keyword evidence="5" id="KW-0012">Acyltransferase</keyword>
<reference evidence="6 7" key="3">
    <citation type="submission" date="2017-03" db="EMBL/GenBank/DDBJ databases">
        <authorList>
            <person name="Afonso C.L."/>
            <person name="Miller P.J."/>
            <person name="Scott M.A."/>
            <person name="Spackman E."/>
            <person name="Goraichik I."/>
            <person name="Dimitrov K.M."/>
            <person name="Suarez D.L."/>
            <person name="Swayne D.E."/>
        </authorList>
    </citation>
    <scope>NUCLEOTIDE SEQUENCE [LARGE SCALE GENOMIC DNA]</scope>
    <source>
        <strain evidence="6">PRJEB14757</strain>
    </source>
</reference>
<organism evidence="5">
    <name type="scientific">Desulfamplus magnetovallimortis</name>
    <dbReference type="NCBI Taxonomy" id="1246637"/>
    <lineage>
        <taxon>Bacteria</taxon>
        <taxon>Pseudomonadati</taxon>
        <taxon>Thermodesulfobacteriota</taxon>
        <taxon>Desulfobacteria</taxon>
        <taxon>Desulfobacterales</taxon>
        <taxon>Desulfobacteraceae</taxon>
        <taxon>Desulfamplus</taxon>
    </lineage>
</organism>
<dbReference type="RefSeq" id="WP_080798473.1">
    <property type="nucleotide sequence ID" value="NZ_LT828540.1"/>
</dbReference>
<proteinExistence type="inferred from homology"/>
<dbReference type="PANTHER" id="PTHR11712:SF325">
    <property type="entry name" value="3-OXOACYL-(ACYL-CARRIER-PROTEIN) SYNTHASE II FABF"/>
    <property type="match status" value="1"/>
</dbReference>
<name>L0R731_9BACT</name>
<dbReference type="EC" id="2.3.1.41" evidence="5"/>
<evidence type="ECO:0000313" key="5">
    <source>
        <dbReference type="EMBL" id="CCO06776.1"/>
    </source>
</evidence>
<evidence type="ECO:0000256" key="2">
    <source>
        <dbReference type="ARBA" id="ARBA00022679"/>
    </source>
</evidence>
<feature type="domain" description="Ketosynthase family 3 (KS3)" evidence="4">
    <location>
        <begin position="3"/>
        <end position="407"/>
    </location>
</feature>
<dbReference type="SUPFAM" id="SSF53901">
    <property type="entry name" value="Thiolase-like"/>
    <property type="match status" value="2"/>
</dbReference>
<evidence type="ECO:0000313" key="7">
    <source>
        <dbReference type="Proteomes" id="UP000191931"/>
    </source>
</evidence>
<evidence type="ECO:0000256" key="3">
    <source>
        <dbReference type="RuleBase" id="RU003694"/>
    </source>
</evidence>
<dbReference type="EMBL" id="HF547348">
    <property type="protein sequence ID" value="CCO06776.1"/>
    <property type="molecule type" value="Genomic_DNA"/>
</dbReference>
<dbReference type="AlphaFoldDB" id="L0R731"/>
<keyword evidence="2 3" id="KW-0808">Transferase</keyword>
<protein>
    <submittedName>
        <fullName evidence="5">3-oxoacyl-(Acyl-carrier-protein) synthase II</fullName>
        <ecNumber evidence="5">2.3.1.41</ecNumber>
    </submittedName>
</protein>
<dbReference type="InterPro" id="IPR018201">
    <property type="entry name" value="Ketoacyl_synth_AS"/>
</dbReference>
<reference evidence="5" key="2">
    <citation type="submission" date="2012-12" db="EMBL/GenBank/DDBJ databases">
        <title>Region harboring genes involved in magnetosome formation of Candidatus Desulfamplus magnetosmortis.</title>
        <authorList>
            <person name="Lefevre C.T."/>
            <person name="Bazylinski D.A."/>
        </authorList>
    </citation>
    <scope>NUCLEOTIDE SEQUENCE</scope>
    <source>
        <strain evidence="5">BW-1</strain>
    </source>
</reference>
<dbReference type="Proteomes" id="UP000191931">
    <property type="component" value="Unassembled WGS sequence"/>
</dbReference>
<dbReference type="CDD" id="cd00834">
    <property type="entry name" value="KAS_I_II"/>
    <property type="match status" value="1"/>
</dbReference>
<dbReference type="GO" id="GO:0004315">
    <property type="term" value="F:3-oxoacyl-[acyl-carrier-protein] synthase activity"/>
    <property type="evidence" value="ECO:0007669"/>
    <property type="project" value="UniProtKB-EC"/>
</dbReference>
<reference evidence="5" key="1">
    <citation type="submission" date="2012-10" db="EMBL/GenBank/DDBJ databases">
        <authorList>
            <person name="Lefevre C."/>
        </authorList>
    </citation>
    <scope>NUCLEOTIDE SEQUENCE</scope>
    <source>
        <strain evidence="5">BW-1</strain>
    </source>
</reference>
<evidence type="ECO:0000313" key="6">
    <source>
        <dbReference type="EMBL" id="SLM32827.1"/>
    </source>
</evidence>
<dbReference type="OrthoDB" id="9816204at2"/>
<dbReference type="GO" id="GO:0005829">
    <property type="term" value="C:cytosol"/>
    <property type="evidence" value="ECO:0007669"/>
    <property type="project" value="TreeGrafter"/>
</dbReference>
<comment type="similarity">
    <text evidence="1 3">Belongs to the thiolase-like superfamily. Beta-ketoacyl-ACP synthases family.</text>
</comment>
<accession>L0R731</accession>
<dbReference type="EMBL" id="FWEV01000325">
    <property type="protein sequence ID" value="SLM32827.1"/>
    <property type="molecule type" value="Genomic_DNA"/>
</dbReference>
<dbReference type="STRING" id="1246637.MTBBW1_80170"/>
<sequence>MTAARVVITGKGVITGMGCGMDALISGIEKGKCATRRMPGWERYKGLRSLIGVPVDMPDYRHIPRKIRRSMGRLSLLTLFAADEALSSAGIKSLDFLEGKCGCVVGSTMGGAEALNDTFETMLPDHDLSKLSAMKFFHTVSHTAAMNLAQYLGLRGIVMATSAACASSLQAVGTGFDLIRNRRQSMVLCGGAEELHPTVTGSFDILFASSTNYNDIPEKSPRPFDKDRDGIVCGEGAGILVLEDYEHAVERGANILAEIRGYHTCSSGSHVSQAHRESMIHCMNMALSEADILPSKVDLVSAHATATRHGDEEEAQAIATVFGANTPVQSLKGYIGHTLGASGSIELAVVMDMMKQNMIYPTCNLEVVDNGCDVVFHVRETLHRSVDVVLKNCFAFGGINASLVCTKFKPEI</sequence>
<gene>
    <name evidence="5" type="primary">fabF</name>
    <name evidence="5" type="ORF">DEMABW1_80170</name>
    <name evidence="6" type="ORF">MTBBW1_80170</name>
</gene>
<dbReference type="Pfam" id="PF00109">
    <property type="entry name" value="ketoacyl-synt"/>
    <property type="match status" value="1"/>
</dbReference>
<dbReference type="PROSITE" id="PS00606">
    <property type="entry name" value="KS3_1"/>
    <property type="match status" value="1"/>
</dbReference>
<dbReference type="InterPro" id="IPR016039">
    <property type="entry name" value="Thiolase-like"/>
</dbReference>
<dbReference type="GO" id="GO:0006633">
    <property type="term" value="P:fatty acid biosynthetic process"/>
    <property type="evidence" value="ECO:0007669"/>
    <property type="project" value="InterPro"/>
</dbReference>